<feature type="region of interest" description="Disordered" evidence="1">
    <location>
        <begin position="1"/>
        <end position="21"/>
    </location>
</feature>
<dbReference type="EMBL" id="LXQA010364268">
    <property type="protein sequence ID" value="MCI46890.1"/>
    <property type="molecule type" value="Genomic_DNA"/>
</dbReference>
<name>A0A392SG08_9FABA</name>
<evidence type="ECO:0000313" key="2">
    <source>
        <dbReference type="EMBL" id="MCI46890.1"/>
    </source>
</evidence>
<sequence length="50" mass="5349">MKFVKEMTSGSICDTSPTSVEGGRGRVERHLVDLSDVDSLLVVVVDVVVS</sequence>
<protein>
    <submittedName>
        <fullName evidence="2">Uncharacterized protein</fullName>
    </submittedName>
</protein>
<dbReference type="Proteomes" id="UP000265520">
    <property type="component" value="Unassembled WGS sequence"/>
</dbReference>
<evidence type="ECO:0000313" key="3">
    <source>
        <dbReference type="Proteomes" id="UP000265520"/>
    </source>
</evidence>
<dbReference type="AlphaFoldDB" id="A0A392SG08"/>
<evidence type="ECO:0000256" key="1">
    <source>
        <dbReference type="SAM" id="MobiDB-lite"/>
    </source>
</evidence>
<keyword evidence="3" id="KW-1185">Reference proteome</keyword>
<comment type="caution">
    <text evidence="2">The sequence shown here is derived from an EMBL/GenBank/DDBJ whole genome shotgun (WGS) entry which is preliminary data.</text>
</comment>
<reference evidence="2 3" key="1">
    <citation type="journal article" date="2018" name="Front. Plant Sci.">
        <title>Red Clover (Trifolium pratense) and Zigzag Clover (T. medium) - A Picture of Genomic Similarities and Differences.</title>
        <authorList>
            <person name="Dluhosova J."/>
            <person name="Istvanek J."/>
            <person name="Nedelnik J."/>
            <person name="Repkova J."/>
        </authorList>
    </citation>
    <scope>NUCLEOTIDE SEQUENCE [LARGE SCALE GENOMIC DNA]</scope>
    <source>
        <strain evidence="3">cv. 10/8</strain>
        <tissue evidence="2">Leaf</tissue>
    </source>
</reference>
<organism evidence="2 3">
    <name type="scientific">Trifolium medium</name>
    <dbReference type="NCBI Taxonomy" id="97028"/>
    <lineage>
        <taxon>Eukaryota</taxon>
        <taxon>Viridiplantae</taxon>
        <taxon>Streptophyta</taxon>
        <taxon>Embryophyta</taxon>
        <taxon>Tracheophyta</taxon>
        <taxon>Spermatophyta</taxon>
        <taxon>Magnoliopsida</taxon>
        <taxon>eudicotyledons</taxon>
        <taxon>Gunneridae</taxon>
        <taxon>Pentapetalae</taxon>
        <taxon>rosids</taxon>
        <taxon>fabids</taxon>
        <taxon>Fabales</taxon>
        <taxon>Fabaceae</taxon>
        <taxon>Papilionoideae</taxon>
        <taxon>50 kb inversion clade</taxon>
        <taxon>NPAAA clade</taxon>
        <taxon>Hologalegina</taxon>
        <taxon>IRL clade</taxon>
        <taxon>Trifolieae</taxon>
        <taxon>Trifolium</taxon>
    </lineage>
</organism>
<feature type="compositionally biased region" description="Polar residues" evidence="1">
    <location>
        <begin position="8"/>
        <end position="19"/>
    </location>
</feature>
<proteinExistence type="predicted"/>
<accession>A0A392SG08</accession>